<dbReference type="Proteomes" id="UP000463951">
    <property type="component" value="Chromosome"/>
</dbReference>
<protein>
    <submittedName>
        <fullName evidence="2">Uncharacterized protein</fullName>
    </submittedName>
</protein>
<gene>
    <name evidence="2" type="ORF">SSPO_001620</name>
</gene>
<organism evidence="2 3">
    <name type="scientific">Streptomyces antimycoticus</name>
    <dbReference type="NCBI Taxonomy" id="68175"/>
    <lineage>
        <taxon>Bacteria</taxon>
        <taxon>Bacillati</taxon>
        <taxon>Actinomycetota</taxon>
        <taxon>Actinomycetes</taxon>
        <taxon>Kitasatosporales</taxon>
        <taxon>Streptomycetaceae</taxon>
        <taxon>Streptomyces</taxon>
        <taxon>Streptomyces violaceusniger group</taxon>
    </lineage>
</organism>
<accession>A0A499U9V8</accession>
<evidence type="ECO:0000313" key="3">
    <source>
        <dbReference type="Proteomes" id="UP000463951"/>
    </source>
</evidence>
<name>A0A499U9V8_9ACTN</name>
<evidence type="ECO:0000313" key="2">
    <source>
        <dbReference type="EMBL" id="BBJ37444.1"/>
    </source>
</evidence>
<reference evidence="2 3" key="1">
    <citation type="journal article" date="2020" name="Int. J. Syst. Evol. Microbiol.">
        <title>Reclassification of Streptomyces castelarensis and Streptomyces sporoclivatus as later heterotypic synonyms of Streptomyces antimycoticus.</title>
        <authorList>
            <person name="Komaki H."/>
            <person name="Tamura T."/>
        </authorList>
    </citation>
    <scope>NUCLEOTIDE SEQUENCE [LARGE SCALE GENOMIC DNA]</scope>
    <source>
        <strain evidence="2 3">NBRC 100767</strain>
    </source>
</reference>
<dbReference type="EMBL" id="AP019620">
    <property type="protein sequence ID" value="BBJ37444.1"/>
    <property type="molecule type" value="Genomic_DNA"/>
</dbReference>
<proteinExistence type="predicted"/>
<sequence>MGVDGYGQVPVQGGVGAGVGQALAWRVAARRRAVLCGYGGRPGGAEAGKELLLGGVEAVPQLCLCPDPAAFGPGQGAAVGGGAGPVVGALPGEGPGRVPVRVEGIERGDPGGLDAPVGGALALAQEPTS</sequence>
<feature type="region of interest" description="Disordered" evidence="1">
    <location>
        <begin position="90"/>
        <end position="118"/>
    </location>
</feature>
<evidence type="ECO:0000256" key="1">
    <source>
        <dbReference type="SAM" id="MobiDB-lite"/>
    </source>
</evidence>
<dbReference type="AlphaFoldDB" id="A0A499U9V8"/>